<name>A0A9N7VBR0_PLEPL</name>
<dbReference type="Proteomes" id="UP001153269">
    <property type="component" value="Unassembled WGS sequence"/>
</dbReference>
<evidence type="ECO:0000313" key="3">
    <source>
        <dbReference type="Proteomes" id="UP001153269"/>
    </source>
</evidence>
<dbReference type="AlphaFoldDB" id="A0A9N7VBR0"/>
<sequence>MEQLASTKAAHGATAPGPPRPASAQAARWKMYLVLAGTPPRILRLSATVINEERRQGTGWDWLSIRVDSVPIILLCPTTLGQGEIPGADPPYQSVQSLPISS</sequence>
<evidence type="ECO:0000256" key="1">
    <source>
        <dbReference type="SAM" id="MobiDB-lite"/>
    </source>
</evidence>
<evidence type="ECO:0000313" key="2">
    <source>
        <dbReference type="EMBL" id="CAB1445523.1"/>
    </source>
</evidence>
<dbReference type="EMBL" id="CADEAL010003680">
    <property type="protein sequence ID" value="CAB1445523.1"/>
    <property type="molecule type" value="Genomic_DNA"/>
</dbReference>
<feature type="region of interest" description="Disordered" evidence="1">
    <location>
        <begin position="1"/>
        <end position="23"/>
    </location>
</feature>
<comment type="caution">
    <text evidence="2">The sequence shown here is derived from an EMBL/GenBank/DDBJ whole genome shotgun (WGS) entry which is preliminary data.</text>
</comment>
<protein>
    <submittedName>
        <fullName evidence="2">Uncharacterized protein</fullName>
    </submittedName>
</protein>
<accession>A0A9N7VBR0</accession>
<proteinExistence type="predicted"/>
<organism evidence="2 3">
    <name type="scientific">Pleuronectes platessa</name>
    <name type="common">European plaice</name>
    <dbReference type="NCBI Taxonomy" id="8262"/>
    <lineage>
        <taxon>Eukaryota</taxon>
        <taxon>Metazoa</taxon>
        <taxon>Chordata</taxon>
        <taxon>Craniata</taxon>
        <taxon>Vertebrata</taxon>
        <taxon>Euteleostomi</taxon>
        <taxon>Actinopterygii</taxon>
        <taxon>Neopterygii</taxon>
        <taxon>Teleostei</taxon>
        <taxon>Neoteleostei</taxon>
        <taxon>Acanthomorphata</taxon>
        <taxon>Carangaria</taxon>
        <taxon>Pleuronectiformes</taxon>
        <taxon>Pleuronectoidei</taxon>
        <taxon>Pleuronectidae</taxon>
        <taxon>Pleuronectes</taxon>
    </lineage>
</organism>
<keyword evidence="3" id="KW-1185">Reference proteome</keyword>
<reference evidence="2" key="1">
    <citation type="submission" date="2020-03" db="EMBL/GenBank/DDBJ databases">
        <authorList>
            <person name="Weist P."/>
        </authorList>
    </citation>
    <scope>NUCLEOTIDE SEQUENCE</scope>
</reference>
<gene>
    <name evidence="2" type="ORF">PLEPLA_LOCUS33254</name>
</gene>